<dbReference type="EMBL" id="CP036271">
    <property type="protein sequence ID" value="QDT56773.1"/>
    <property type="molecule type" value="Genomic_DNA"/>
</dbReference>
<keyword evidence="1" id="KW-0732">Signal</keyword>
<evidence type="ECO:0000259" key="3">
    <source>
        <dbReference type="Pfam" id="PF07587"/>
    </source>
</evidence>
<reference evidence="4 5" key="1">
    <citation type="submission" date="2019-02" db="EMBL/GenBank/DDBJ databases">
        <title>Deep-cultivation of Planctomycetes and their phenomic and genomic characterization uncovers novel biology.</title>
        <authorList>
            <person name="Wiegand S."/>
            <person name="Jogler M."/>
            <person name="Boedeker C."/>
            <person name="Pinto D."/>
            <person name="Vollmers J."/>
            <person name="Rivas-Marin E."/>
            <person name="Kohn T."/>
            <person name="Peeters S.H."/>
            <person name="Heuer A."/>
            <person name="Rast P."/>
            <person name="Oberbeckmann S."/>
            <person name="Bunk B."/>
            <person name="Jeske O."/>
            <person name="Meyerdierks A."/>
            <person name="Storesund J.E."/>
            <person name="Kallscheuer N."/>
            <person name="Luecker S."/>
            <person name="Lage O.M."/>
            <person name="Pohl T."/>
            <person name="Merkel B.J."/>
            <person name="Hornburger P."/>
            <person name="Mueller R.-W."/>
            <person name="Bruemmer F."/>
            <person name="Labrenz M."/>
            <person name="Spormann A.M."/>
            <person name="Op den Camp H."/>
            <person name="Overmann J."/>
            <person name="Amann R."/>
            <person name="Jetten M.S.M."/>
            <person name="Mascher T."/>
            <person name="Medema M.H."/>
            <person name="Devos D.P."/>
            <person name="Kaster A.-K."/>
            <person name="Ovreas L."/>
            <person name="Rohde M."/>
            <person name="Galperin M.Y."/>
            <person name="Jogler C."/>
        </authorList>
    </citation>
    <scope>NUCLEOTIDE SEQUENCE [LARGE SCALE GENOMIC DNA]</scope>
    <source>
        <strain evidence="4 5">Pan44</strain>
    </source>
</reference>
<evidence type="ECO:0008006" key="6">
    <source>
        <dbReference type="Google" id="ProtNLM"/>
    </source>
</evidence>
<dbReference type="Pfam" id="PF07583">
    <property type="entry name" value="PSCyt2"/>
    <property type="match status" value="1"/>
</dbReference>
<evidence type="ECO:0000313" key="4">
    <source>
        <dbReference type="EMBL" id="QDT56773.1"/>
    </source>
</evidence>
<dbReference type="KEGG" id="ccos:Pan44_48330"/>
<evidence type="ECO:0000259" key="2">
    <source>
        <dbReference type="Pfam" id="PF07583"/>
    </source>
</evidence>
<dbReference type="PANTHER" id="PTHR35889:SF3">
    <property type="entry name" value="F-BOX DOMAIN-CONTAINING PROTEIN"/>
    <property type="match status" value="1"/>
</dbReference>
<dbReference type="Proteomes" id="UP000315700">
    <property type="component" value="Chromosome"/>
</dbReference>
<dbReference type="OrthoDB" id="289126at2"/>
<protein>
    <recommendedName>
        <fullName evidence="6">Bacterial Ig-like domain (Group 2)</fullName>
    </recommendedName>
</protein>
<feature type="signal peptide" evidence="1">
    <location>
        <begin position="1"/>
        <end position="23"/>
    </location>
</feature>
<accession>A0A517SKX2</accession>
<feature type="domain" description="DUF1549" evidence="2">
    <location>
        <begin position="232"/>
        <end position="415"/>
    </location>
</feature>
<dbReference type="InterPro" id="IPR022655">
    <property type="entry name" value="DUF1553"/>
</dbReference>
<dbReference type="RefSeq" id="WP_145034200.1">
    <property type="nucleotide sequence ID" value="NZ_CP036271.1"/>
</dbReference>
<organism evidence="4 5">
    <name type="scientific">Caulifigura coniformis</name>
    <dbReference type="NCBI Taxonomy" id="2527983"/>
    <lineage>
        <taxon>Bacteria</taxon>
        <taxon>Pseudomonadati</taxon>
        <taxon>Planctomycetota</taxon>
        <taxon>Planctomycetia</taxon>
        <taxon>Planctomycetales</taxon>
        <taxon>Planctomycetaceae</taxon>
        <taxon>Caulifigura</taxon>
    </lineage>
</organism>
<dbReference type="Gene3D" id="2.60.40.1080">
    <property type="match status" value="1"/>
</dbReference>
<dbReference type="InterPro" id="IPR011444">
    <property type="entry name" value="DUF1549"/>
</dbReference>
<dbReference type="Pfam" id="PF07587">
    <property type="entry name" value="PSD1"/>
    <property type="match status" value="1"/>
</dbReference>
<sequence length="738" mass="82511" precursor="true">MLRAGTCLSVVAAILLSSTTSTGQEPSFRRHVMAALSRAGCNLGTCHGNANGKGGFKISLRGEDPAGDYKVLTREVTSRRVNVLAPAESLLLRKPTMQVAHEGGLRFAVDSPEYQVFLNWIAAGARDDAEKALRVVSLDVEPRDAIVTEPVKHAQLKVMATLSDGTQDDVTRWACYEPSQPIVEITEAGRVTPTQPGEVTVVVRYLDKQVPVRLAFIRPASAPWQSTPPRNRIDELVFGKLKSLNLPPAPLSDDTAFIRRATLDLCGTIPTAEEARRFVQSNDPGKRSKLVEELLDRPQFAQTWALKWSDLLRNEERTLDRKGVDNFNTWLKIQMTVDRPWNEMARELLSSRGSTYSEPASNYYRALRDPFTRAETTAQLFLGVRLQCAKCHSHPFDRWTQNDYYAWTNAFSRVDYKVLENRRRDTNDKHEFDGEQVVFVPRTGDVKDPRTGEPRAPRMLDEHEAALPVTADRLDELADWVVADGNPYFAQAQVNRIWFHLLGRGLVDPIDDFRLTNPASHPELLEWLTQEFRTSGFRLKPMIRLVMNSATYQLASETNDANARDELNYSHVPPRRIAAEAMADALVQVLGSPLEFTGYPAGTTAGELAGTGASVRRGRTSTMGEQLLTTFGKPARQQSCECERVTAPTLAQTFQLVSGPVLDSMLVTKNNSIGRWLAEGRSDSDIVRELYWSALSREPSDAEFRAASAKLGSVPDRRIVLEDLAWALVNSNEFLFRR</sequence>
<dbReference type="AlphaFoldDB" id="A0A517SKX2"/>
<feature type="domain" description="DUF1553" evidence="3">
    <location>
        <begin position="476"/>
        <end position="708"/>
    </location>
</feature>
<evidence type="ECO:0000313" key="5">
    <source>
        <dbReference type="Proteomes" id="UP000315700"/>
    </source>
</evidence>
<keyword evidence="5" id="KW-1185">Reference proteome</keyword>
<name>A0A517SKX2_9PLAN</name>
<feature type="chain" id="PRO_5021757855" description="Bacterial Ig-like domain (Group 2)" evidence="1">
    <location>
        <begin position="24"/>
        <end position="738"/>
    </location>
</feature>
<dbReference type="PANTHER" id="PTHR35889">
    <property type="entry name" value="CYCLOINULO-OLIGOSACCHARIDE FRUCTANOTRANSFERASE-RELATED"/>
    <property type="match status" value="1"/>
</dbReference>
<proteinExistence type="predicted"/>
<dbReference type="InParanoid" id="A0A517SKX2"/>
<evidence type="ECO:0000256" key="1">
    <source>
        <dbReference type="SAM" id="SignalP"/>
    </source>
</evidence>
<gene>
    <name evidence="4" type="ORF">Pan44_48330</name>
</gene>